<keyword evidence="3" id="KW-1185">Reference proteome</keyword>
<accession>A0AAN9JN19</accession>
<evidence type="ECO:0000313" key="3">
    <source>
        <dbReference type="Proteomes" id="UP001359559"/>
    </source>
</evidence>
<keyword evidence="1" id="KW-1133">Transmembrane helix</keyword>
<evidence type="ECO:0008006" key="4">
    <source>
        <dbReference type="Google" id="ProtNLM"/>
    </source>
</evidence>
<proteinExistence type="predicted"/>
<organism evidence="2 3">
    <name type="scientific">Clitoria ternatea</name>
    <name type="common">Butterfly pea</name>
    <dbReference type="NCBI Taxonomy" id="43366"/>
    <lineage>
        <taxon>Eukaryota</taxon>
        <taxon>Viridiplantae</taxon>
        <taxon>Streptophyta</taxon>
        <taxon>Embryophyta</taxon>
        <taxon>Tracheophyta</taxon>
        <taxon>Spermatophyta</taxon>
        <taxon>Magnoliopsida</taxon>
        <taxon>eudicotyledons</taxon>
        <taxon>Gunneridae</taxon>
        <taxon>Pentapetalae</taxon>
        <taxon>rosids</taxon>
        <taxon>fabids</taxon>
        <taxon>Fabales</taxon>
        <taxon>Fabaceae</taxon>
        <taxon>Papilionoideae</taxon>
        <taxon>50 kb inversion clade</taxon>
        <taxon>NPAAA clade</taxon>
        <taxon>indigoferoid/millettioid clade</taxon>
        <taxon>Phaseoleae</taxon>
        <taxon>Clitoria</taxon>
    </lineage>
</organism>
<dbReference type="Proteomes" id="UP001359559">
    <property type="component" value="Unassembled WGS sequence"/>
</dbReference>
<evidence type="ECO:0000313" key="2">
    <source>
        <dbReference type="EMBL" id="KAK7301126.1"/>
    </source>
</evidence>
<dbReference type="EMBL" id="JAYKXN010000003">
    <property type="protein sequence ID" value="KAK7301126.1"/>
    <property type="molecule type" value="Genomic_DNA"/>
</dbReference>
<dbReference type="AlphaFoldDB" id="A0AAN9JN19"/>
<name>A0AAN9JN19_CLITE</name>
<evidence type="ECO:0000256" key="1">
    <source>
        <dbReference type="SAM" id="Phobius"/>
    </source>
</evidence>
<feature type="transmembrane region" description="Helical" evidence="1">
    <location>
        <begin position="66"/>
        <end position="92"/>
    </location>
</feature>
<reference evidence="2 3" key="1">
    <citation type="submission" date="2024-01" db="EMBL/GenBank/DDBJ databases">
        <title>The genomes of 5 underutilized Papilionoideae crops provide insights into root nodulation and disease resistance.</title>
        <authorList>
            <person name="Yuan L."/>
        </authorList>
    </citation>
    <scope>NUCLEOTIDE SEQUENCE [LARGE SCALE GENOMIC DNA]</scope>
    <source>
        <strain evidence="2">LY-2023</strain>
        <tissue evidence="2">Leaf</tissue>
    </source>
</reference>
<sequence length="100" mass="11417">MVVLGFRWRRGVREEEERAGEGGETRTAVARGSVRLSDDVQRSRWRQSEMVVSEGVAGDGGAVPSLIFYFLLFLLFRLMLLVLLVWVVWVWFNVVGVFVV</sequence>
<gene>
    <name evidence="2" type="ORF">RJT34_11987</name>
</gene>
<keyword evidence="1" id="KW-0472">Membrane</keyword>
<keyword evidence="1" id="KW-0812">Transmembrane</keyword>
<protein>
    <recommendedName>
        <fullName evidence="4">Transmembrane protein</fullName>
    </recommendedName>
</protein>
<comment type="caution">
    <text evidence="2">The sequence shown here is derived from an EMBL/GenBank/DDBJ whole genome shotgun (WGS) entry which is preliminary data.</text>
</comment>